<dbReference type="EMBL" id="OV725078">
    <property type="protein sequence ID" value="CAH1393746.1"/>
    <property type="molecule type" value="Genomic_DNA"/>
</dbReference>
<dbReference type="Proteomes" id="UP001152798">
    <property type="component" value="Chromosome 2"/>
</dbReference>
<protein>
    <submittedName>
        <fullName evidence="1">Uncharacterized protein</fullName>
    </submittedName>
</protein>
<name>A0A9P0E8U5_NEZVI</name>
<accession>A0A9P0E8U5</accession>
<keyword evidence="2" id="KW-1185">Reference proteome</keyword>
<organism evidence="1 2">
    <name type="scientific">Nezara viridula</name>
    <name type="common">Southern green stink bug</name>
    <name type="synonym">Cimex viridulus</name>
    <dbReference type="NCBI Taxonomy" id="85310"/>
    <lineage>
        <taxon>Eukaryota</taxon>
        <taxon>Metazoa</taxon>
        <taxon>Ecdysozoa</taxon>
        <taxon>Arthropoda</taxon>
        <taxon>Hexapoda</taxon>
        <taxon>Insecta</taxon>
        <taxon>Pterygota</taxon>
        <taxon>Neoptera</taxon>
        <taxon>Paraneoptera</taxon>
        <taxon>Hemiptera</taxon>
        <taxon>Heteroptera</taxon>
        <taxon>Panheteroptera</taxon>
        <taxon>Pentatomomorpha</taxon>
        <taxon>Pentatomoidea</taxon>
        <taxon>Pentatomidae</taxon>
        <taxon>Pentatominae</taxon>
        <taxon>Nezara</taxon>
    </lineage>
</organism>
<gene>
    <name evidence="1" type="ORF">NEZAVI_LOCUS4368</name>
</gene>
<proteinExistence type="predicted"/>
<sequence>MTSENSSQLEDRLFLSLYGMMSKVGYAAGGVATQCSVIVLRLTWSGIRAAVHAAHPAPGTTAELPAASHQDNRQ</sequence>
<evidence type="ECO:0000313" key="1">
    <source>
        <dbReference type="EMBL" id="CAH1393746.1"/>
    </source>
</evidence>
<dbReference type="AlphaFoldDB" id="A0A9P0E8U5"/>
<evidence type="ECO:0000313" key="2">
    <source>
        <dbReference type="Proteomes" id="UP001152798"/>
    </source>
</evidence>
<reference evidence="1" key="1">
    <citation type="submission" date="2022-01" db="EMBL/GenBank/DDBJ databases">
        <authorList>
            <person name="King R."/>
        </authorList>
    </citation>
    <scope>NUCLEOTIDE SEQUENCE</scope>
</reference>